<dbReference type="GO" id="GO:0009401">
    <property type="term" value="P:phosphoenolpyruvate-dependent sugar phosphotransferase system"/>
    <property type="evidence" value="ECO:0007669"/>
    <property type="project" value="InterPro"/>
</dbReference>
<dbReference type="GO" id="GO:0008982">
    <property type="term" value="F:protein-N(PI)-phosphohistidine-sugar phosphotransferase activity"/>
    <property type="evidence" value="ECO:0007669"/>
    <property type="project" value="UniProtKB-UniRule"/>
</dbReference>
<dbReference type="InterPro" id="IPR003352">
    <property type="entry name" value="PTS_EIIC"/>
</dbReference>
<dbReference type="NCBIfam" id="TIGR00410">
    <property type="entry name" value="lacE"/>
    <property type="match status" value="1"/>
</dbReference>
<comment type="function">
    <text evidence="8">The phosphoenolpyruvate-dependent sugar phosphotransferase system (PTS), a major carbohydrate active -transport system, catalyzes the phosphorylation of incoming sugar substrates concomitant with their translocation across the cell membrane.</text>
</comment>
<evidence type="ECO:0000256" key="5">
    <source>
        <dbReference type="ARBA" id="ARBA00022692"/>
    </source>
</evidence>
<dbReference type="Proteomes" id="UP000241201">
    <property type="component" value="Unassembled WGS sequence"/>
</dbReference>
<keyword evidence="2 8" id="KW-0813">Transport</keyword>
<dbReference type="InterPro" id="IPR004501">
    <property type="entry name" value="PTS_EIIC_3"/>
</dbReference>
<feature type="transmembrane region" description="Helical" evidence="9">
    <location>
        <begin position="186"/>
        <end position="209"/>
    </location>
</feature>
<feature type="transmembrane region" description="Helical" evidence="9">
    <location>
        <begin position="325"/>
        <end position="347"/>
    </location>
</feature>
<dbReference type="InterPro" id="IPR004796">
    <property type="entry name" value="PTS_IIC_cello"/>
</dbReference>
<organism evidence="11 12">
    <name type="scientific">Faecalibacillus faecis</name>
    <dbReference type="NCBI Taxonomy" id="1982628"/>
    <lineage>
        <taxon>Bacteria</taxon>
        <taxon>Bacillati</taxon>
        <taxon>Bacillota</taxon>
        <taxon>Erysipelotrichia</taxon>
        <taxon>Erysipelotrichales</taxon>
        <taxon>Coprobacillaceae</taxon>
        <taxon>Faecalibacillus</taxon>
    </lineage>
</organism>
<dbReference type="AlphaFoldDB" id="A0A2T3G1I8"/>
<dbReference type="GO" id="GO:1902815">
    <property type="term" value="P:N,N'-diacetylchitobiose import"/>
    <property type="evidence" value="ECO:0007669"/>
    <property type="project" value="TreeGrafter"/>
</dbReference>
<accession>A0A2T3G1I8</accession>
<keyword evidence="12" id="KW-1185">Reference proteome</keyword>
<reference evidence="12" key="1">
    <citation type="submission" date="2018-03" db="EMBL/GenBank/DDBJ databases">
        <title>Lachnoclostridium SNUG30370 gen.nov., sp.nov., isolated from human faeces.</title>
        <authorList>
            <person name="Seo B."/>
            <person name="Jeon K."/>
            <person name="Ko G."/>
        </authorList>
    </citation>
    <scope>NUCLEOTIDE SEQUENCE [LARGE SCALE GENOMIC DNA]</scope>
    <source>
        <strain evidence="12">SNUG30370</strain>
    </source>
</reference>
<feature type="transmembrane region" description="Helical" evidence="9">
    <location>
        <begin position="290"/>
        <end position="313"/>
    </location>
</feature>
<keyword evidence="3 8" id="KW-1003">Cell membrane</keyword>
<feature type="transmembrane region" description="Helical" evidence="9">
    <location>
        <begin position="107"/>
        <end position="125"/>
    </location>
</feature>
<evidence type="ECO:0000256" key="1">
    <source>
        <dbReference type="ARBA" id="ARBA00004651"/>
    </source>
</evidence>
<evidence type="ECO:0000256" key="2">
    <source>
        <dbReference type="ARBA" id="ARBA00022448"/>
    </source>
</evidence>
<feature type="transmembrane region" description="Helical" evidence="9">
    <location>
        <begin position="30"/>
        <end position="51"/>
    </location>
</feature>
<comment type="subcellular location">
    <subcellularLocation>
        <location evidence="1">Cell membrane</location>
        <topology evidence="1">Multi-pass membrane protein</topology>
    </subcellularLocation>
</comment>
<name>A0A2T3G1I8_9FIRM</name>
<dbReference type="PIRSF" id="PIRSF006351">
    <property type="entry name" value="PTS_EIIC-Cellobiose"/>
    <property type="match status" value="1"/>
</dbReference>
<proteinExistence type="predicted"/>
<dbReference type="PANTHER" id="PTHR33989">
    <property type="match status" value="1"/>
</dbReference>
<feature type="transmembrane region" description="Helical" evidence="9">
    <location>
        <begin position="229"/>
        <end position="251"/>
    </location>
</feature>
<feature type="transmembrane region" description="Helical" evidence="9">
    <location>
        <begin position="395"/>
        <end position="420"/>
    </location>
</feature>
<dbReference type="GO" id="GO:0005886">
    <property type="term" value="C:plasma membrane"/>
    <property type="evidence" value="ECO:0007669"/>
    <property type="project" value="UniProtKB-SubCell"/>
</dbReference>
<evidence type="ECO:0000256" key="9">
    <source>
        <dbReference type="SAM" id="Phobius"/>
    </source>
</evidence>
<dbReference type="PANTHER" id="PTHR33989:SF4">
    <property type="entry name" value="PTS SYSTEM N,N'-DIACETYLCHITOBIOSE-SPECIFIC EIIC COMPONENT"/>
    <property type="match status" value="1"/>
</dbReference>
<evidence type="ECO:0000313" key="11">
    <source>
        <dbReference type="EMBL" id="PST41398.1"/>
    </source>
</evidence>
<gene>
    <name evidence="11" type="ORF">C7U55_04460</name>
</gene>
<keyword evidence="5 9" id="KW-0812">Transmembrane</keyword>
<evidence type="ECO:0000256" key="3">
    <source>
        <dbReference type="ARBA" id="ARBA00022475"/>
    </source>
</evidence>
<evidence type="ECO:0000313" key="12">
    <source>
        <dbReference type="Proteomes" id="UP000241201"/>
    </source>
</evidence>
<evidence type="ECO:0000256" key="8">
    <source>
        <dbReference type="PIRNR" id="PIRNR006351"/>
    </source>
</evidence>
<feature type="transmembrane region" description="Helical" evidence="9">
    <location>
        <begin position="71"/>
        <end position="95"/>
    </location>
</feature>
<evidence type="ECO:0000256" key="7">
    <source>
        <dbReference type="ARBA" id="ARBA00023136"/>
    </source>
</evidence>
<dbReference type="EMBL" id="PYLP01000003">
    <property type="protein sequence ID" value="PST41398.1"/>
    <property type="molecule type" value="Genomic_DNA"/>
</dbReference>
<keyword evidence="4 8" id="KW-0762">Sugar transport</keyword>
<protein>
    <recommendedName>
        <fullName evidence="8">Permease IIC component</fullName>
    </recommendedName>
</protein>
<feature type="transmembrane region" description="Helical" evidence="9">
    <location>
        <begin position="137"/>
        <end position="165"/>
    </location>
</feature>
<dbReference type="PROSITE" id="PS51105">
    <property type="entry name" value="PTS_EIIC_TYPE_3"/>
    <property type="match status" value="1"/>
</dbReference>
<feature type="transmembrane region" description="Helical" evidence="9">
    <location>
        <begin position="354"/>
        <end position="375"/>
    </location>
</feature>
<evidence type="ECO:0000256" key="4">
    <source>
        <dbReference type="ARBA" id="ARBA00022597"/>
    </source>
</evidence>
<feature type="domain" description="PTS EIIC type-3" evidence="10">
    <location>
        <begin position="7"/>
        <end position="417"/>
    </location>
</feature>
<sequence>MKMKDKLQNVLLSISSKVETNKYLGSIKEAFTMFVPFIIVGSFGSMLNILVSGANGLAQWVPWLSNLSPAFTAINFVTISCMSLPIAFLIGYKLAEKENLPQLESGLIGLLSYLAVCPNTISTVVEGLKDPVVVNGLGAGVIGAQGLFVSMIMSMVAVKFFGLLTNIDAFKIKMPDSVPTGIARSFNILIPIFIIITAFSVGGCLFNTFTGNYLNVWIYNIIQLPLQALANTTGGILVLALVNQLFWFLGIHGGMVIEGVRGPLSAAGLAENISAVQAGGVATNILTRGFWTSFVVVGGGGITLSLLIAIFIFSKREDHKSIAKFSLIPGICGINEPVVFGLPLVLNPIFAIPFILNSVIAAFIAVVATNIGFLTCGVLDCPPGLPVFVTGFISYGIHGIIVQAIILIVTFIIWVPFVLMSNKQVKLEQK</sequence>
<dbReference type="Pfam" id="PF02378">
    <property type="entry name" value="PTS_EIIC"/>
    <property type="match status" value="1"/>
</dbReference>
<evidence type="ECO:0000256" key="6">
    <source>
        <dbReference type="ARBA" id="ARBA00022989"/>
    </source>
</evidence>
<comment type="caution">
    <text evidence="11">The sequence shown here is derived from an EMBL/GenBank/DDBJ whole genome shotgun (WGS) entry which is preliminary data.</text>
</comment>
<dbReference type="InterPro" id="IPR051088">
    <property type="entry name" value="PTS_Sugar-EIIC/EIIB"/>
</dbReference>
<keyword evidence="7 8" id="KW-0472">Membrane</keyword>
<keyword evidence="6 9" id="KW-1133">Transmembrane helix</keyword>
<evidence type="ECO:0000259" key="10">
    <source>
        <dbReference type="PROSITE" id="PS51105"/>
    </source>
</evidence>